<dbReference type="EnsemblMetazoa" id="CLYHEMT001019.1">
    <property type="protein sequence ID" value="CLYHEMP001019.1"/>
    <property type="gene ID" value="CLYHEMG001019"/>
</dbReference>
<proteinExistence type="inferred from homology"/>
<dbReference type="PANTHER" id="PTHR31716">
    <property type="entry name" value="PROTEIN FMC1 HOMOLOG"/>
    <property type="match status" value="1"/>
</dbReference>
<name>A0A7M5UKX8_9CNID</name>
<evidence type="ECO:0000256" key="2">
    <source>
        <dbReference type="ARBA" id="ARBA00013846"/>
    </source>
</evidence>
<dbReference type="InterPro" id="IPR037667">
    <property type="entry name" value="FMC1_homologue"/>
</dbReference>
<accession>A0A7M5UKX8</accession>
<organism evidence="3 4">
    <name type="scientific">Clytia hemisphaerica</name>
    <dbReference type="NCBI Taxonomy" id="252671"/>
    <lineage>
        <taxon>Eukaryota</taxon>
        <taxon>Metazoa</taxon>
        <taxon>Cnidaria</taxon>
        <taxon>Hydrozoa</taxon>
        <taxon>Hydroidolina</taxon>
        <taxon>Leptothecata</taxon>
        <taxon>Obeliida</taxon>
        <taxon>Clytiidae</taxon>
        <taxon>Clytia</taxon>
    </lineage>
</organism>
<dbReference type="GO" id="GO:0005739">
    <property type="term" value="C:mitochondrion"/>
    <property type="evidence" value="ECO:0007669"/>
    <property type="project" value="TreeGrafter"/>
</dbReference>
<protein>
    <recommendedName>
        <fullName evidence="2">Protein FMC1 homolog</fullName>
    </recommendedName>
</protein>
<reference evidence="3" key="1">
    <citation type="submission" date="2021-01" db="UniProtKB">
        <authorList>
            <consortium name="EnsemblMetazoa"/>
        </authorList>
    </citation>
    <scope>IDENTIFICATION</scope>
</reference>
<evidence type="ECO:0000256" key="1">
    <source>
        <dbReference type="ARBA" id="ARBA00009058"/>
    </source>
</evidence>
<dbReference type="PANTHER" id="PTHR31716:SF1">
    <property type="entry name" value="PROTEIN FMC1 HOMOLOG"/>
    <property type="match status" value="1"/>
</dbReference>
<comment type="similarity">
    <text evidence="1">Belongs to the FMC1 family.</text>
</comment>
<evidence type="ECO:0000313" key="4">
    <source>
        <dbReference type="Proteomes" id="UP000594262"/>
    </source>
</evidence>
<sequence length="107" mass="12478">MASKSQTLRLIRNLLVELKHHEELKKSTAEHLCWRKSPIYNEIRNPSTFSDLANVENIKIYTTLLHGSRRAQELIVQYRGVGERSVEETARMVGLKLPKKYEDKNET</sequence>
<keyword evidence="4" id="KW-1185">Reference proteome</keyword>
<dbReference type="OrthoDB" id="551431at2759"/>
<dbReference type="AlphaFoldDB" id="A0A7M5UKX8"/>
<dbReference type="Proteomes" id="UP000594262">
    <property type="component" value="Unplaced"/>
</dbReference>
<evidence type="ECO:0000313" key="3">
    <source>
        <dbReference type="EnsemblMetazoa" id="CLYHEMP001019.1"/>
    </source>
</evidence>